<proteinExistence type="predicted"/>
<accession>A0A8S5SPE6</accession>
<keyword evidence="1" id="KW-0175">Coiled coil</keyword>
<feature type="coiled-coil region" evidence="1">
    <location>
        <begin position="627"/>
        <end position="658"/>
    </location>
</feature>
<name>A0A8S5SPE6_9CAUD</name>
<feature type="region of interest" description="Disordered" evidence="2">
    <location>
        <begin position="568"/>
        <end position="588"/>
    </location>
</feature>
<organism evidence="3">
    <name type="scientific">Myoviridae sp. ct7Mg7</name>
    <dbReference type="NCBI Taxonomy" id="2827661"/>
    <lineage>
        <taxon>Viruses</taxon>
        <taxon>Duplodnaviria</taxon>
        <taxon>Heunggongvirae</taxon>
        <taxon>Uroviricota</taxon>
        <taxon>Caudoviricetes</taxon>
    </lineage>
</organism>
<sequence>MNQDNGRLNFVATVDTSQTKKDADELVRIFQNIGKSAERYGIDIDKYIGGGLRSSNDAQRAFKGISDELKAKIKSQAAAVQSLSQRYKEASSAMSNSVMASERQKNNVASLKKELTAEQQELTKMKQLLAEVGEQQIATGGKAESMRSRLRELRETIYNLEIEWRTMSDEQRKSDFGVALRKQLESAKKEGGDLADIMGDVQRAIQSEANDTGKFSALSEGINLAVSSATALTGAMELLGVSEEDAEKVQAQIQAGLAISNGLMQAQNVLQKESNLMIQIGNIQRWAQVKAEAAANVAKNAGTVATIKATVAQRAFNLVAKANPYVLLATAIVTVVGALFLFAKRSDDAKQKQEELNKEIERGKKVQEAYTGAFVDSATDSYNSFQRLRTMYNALGNDMAAKRKFIVDNKDAFHSLGLEITSTAEAESMFNSPDRLQAFQNAMIARARAMGAAAAAAEKYKQAFEEESQVKAPKQWKIVSKDVYDRTPSWKRRKEDKTIYRRDGAYFDATQYFVIDDVAQQKAFDEQRKKNKQRSDAYLKQGDEFIKKQVEQEKQASRYLKQTGYAYAGDTNKRTGTTNKTTTNKSQQIKKTDAEQWFANWKARIAQADELRDLLYRKDEELTATMADESEKRRKTLELNYRREISELNKQMREMAEKNKSEALAKDKNADVSNIGLTTEQQNAMNAIREAIQKRYNYERQLIDKQEKESAQASLDAFNREYGDYTQKRIAIVNQMRREIANAQNEGERKMAKAKGDEALGELDVDFVKKNAKVIVALYEDTANKTVAQLRKVKKEAAELLAWIQSGKYDEAKGKLFGITADQFASLKDDKELQKEITELIRKFGEAADSAEPSLGKFGEAVKNLFSKGGFTPENIQAFCSELTALANAFGTFGKEFQDIGELTGSETIKKIGGGISAVTEEAKGIATDMLTGLLIGGPVGAAIGGAVGVTKSLLKGIFSIGGYDWESYNDMMDRYKSLEETWDRLIDKKKEYISEGYGIEAENIRKDTERLIQEQTEAARRMGNAWIDAGRSWRSRSQGYLLNRNMSDTAKGQAIGAFGSDWQRNILKMSSEQLRKLYEDSSMAQFWAELKQYGGDFYDIIMRIVNEQENLESVADTLNERLTFRSFDDVESSFNEMLTDMGKDAKDFSEDMEDNFQNAIIRTFVYSKYQARLKAFYERWADAMKGDLNAGEMETLRTEYMNIVNDAINERNQIADALGFKKSATEQNSTSGGFQTMSQDTANELNGRFTAIQMDVSSVRQMMAELQGISLNNMGYLEDIAKNTFQLYEMNERLGKIEQNTARL</sequence>
<dbReference type="EMBL" id="BK032641">
    <property type="protein sequence ID" value="DAF52675.1"/>
    <property type="molecule type" value="Genomic_DNA"/>
</dbReference>
<evidence type="ECO:0000256" key="2">
    <source>
        <dbReference type="SAM" id="MobiDB-lite"/>
    </source>
</evidence>
<evidence type="ECO:0000256" key="1">
    <source>
        <dbReference type="SAM" id="Coils"/>
    </source>
</evidence>
<evidence type="ECO:0000313" key="3">
    <source>
        <dbReference type="EMBL" id="DAF52675.1"/>
    </source>
</evidence>
<feature type="coiled-coil region" evidence="1">
    <location>
        <begin position="66"/>
        <end position="163"/>
    </location>
</feature>
<feature type="compositionally biased region" description="Low complexity" evidence="2">
    <location>
        <begin position="574"/>
        <end position="588"/>
    </location>
</feature>
<reference evidence="3" key="1">
    <citation type="journal article" date="2021" name="Proc. Natl. Acad. Sci. U.S.A.">
        <title>A Catalog of Tens of Thousands of Viruses from Human Metagenomes Reveals Hidden Associations with Chronic Diseases.</title>
        <authorList>
            <person name="Tisza M.J."/>
            <person name="Buck C.B."/>
        </authorList>
    </citation>
    <scope>NUCLEOTIDE SEQUENCE</scope>
    <source>
        <strain evidence="3">Ct7Mg7</strain>
    </source>
</reference>
<protein>
    <submittedName>
        <fullName evidence="3">Tape measure domain protein</fullName>
    </submittedName>
</protein>